<dbReference type="RefSeq" id="XP_062641128.1">
    <property type="nucleotide sequence ID" value="XM_062779080.1"/>
</dbReference>
<sequence>MDFYNYSLPNYFNHGVYPPVFSAGIEPLQKNDPDNGQDIFLRDPDLSDHGQPINNMPYWTRTARNYTPRLSHHRGSDTKNHETNKATDAPGYQTLGIDAALRNLYHEVTASLNMFHTFVQCFEADVEPLKGWADEHTLDTIWRNKIRNQFFGDKRERARFHGVATRIMSIRLALKGAAKDTKALLRVWENKYAAERQLRTAKKAVVFCDGLIDLAGRTASERQACKELLIELEDTKCLLDRRKHPWIYGEDEVDEQAESWNENDEANGEEGLND</sequence>
<evidence type="ECO:0000313" key="3">
    <source>
        <dbReference type="Proteomes" id="UP001302676"/>
    </source>
</evidence>
<protein>
    <submittedName>
        <fullName evidence="2">Uncharacterized protein</fullName>
    </submittedName>
</protein>
<gene>
    <name evidence="2" type="ORF">C8A04DRAFT_24308</name>
</gene>
<keyword evidence="3" id="KW-1185">Reference proteome</keyword>
<comment type="caution">
    <text evidence="2">The sequence shown here is derived from an EMBL/GenBank/DDBJ whole genome shotgun (WGS) entry which is preliminary data.</text>
</comment>
<reference evidence="2" key="2">
    <citation type="submission" date="2023-05" db="EMBL/GenBank/DDBJ databases">
        <authorList>
            <consortium name="Lawrence Berkeley National Laboratory"/>
            <person name="Steindorff A."/>
            <person name="Hensen N."/>
            <person name="Bonometti L."/>
            <person name="Westerberg I."/>
            <person name="Brannstrom I.O."/>
            <person name="Guillou S."/>
            <person name="Cros-Aarteil S."/>
            <person name="Calhoun S."/>
            <person name="Haridas S."/>
            <person name="Kuo A."/>
            <person name="Mondo S."/>
            <person name="Pangilinan J."/>
            <person name="Riley R."/>
            <person name="Labutti K."/>
            <person name="Andreopoulos B."/>
            <person name="Lipzen A."/>
            <person name="Chen C."/>
            <person name="Yanf M."/>
            <person name="Daum C."/>
            <person name="Ng V."/>
            <person name="Clum A."/>
            <person name="Ohm R."/>
            <person name="Martin F."/>
            <person name="Silar P."/>
            <person name="Natvig D."/>
            <person name="Lalanne C."/>
            <person name="Gautier V."/>
            <person name="Ament-Velasquez S.L."/>
            <person name="Kruys A."/>
            <person name="Hutchinson M.I."/>
            <person name="Powell A.J."/>
            <person name="Barry K."/>
            <person name="Miller A.N."/>
            <person name="Grigoriev I.V."/>
            <person name="Debuchy R."/>
            <person name="Gladieux P."/>
            <person name="Thoren M.H."/>
            <person name="Johannesson H."/>
        </authorList>
    </citation>
    <scope>NUCLEOTIDE SEQUENCE</scope>
    <source>
        <strain evidence="2">CBS 141.50</strain>
    </source>
</reference>
<feature type="region of interest" description="Disordered" evidence="1">
    <location>
        <begin position="69"/>
        <end position="89"/>
    </location>
</feature>
<proteinExistence type="predicted"/>
<dbReference type="Proteomes" id="UP001302676">
    <property type="component" value="Unassembled WGS sequence"/>
</dbReference>
<evidence type="ECO:0000256" key="1">
    <source>
        <dbReference type="SAM" id="MobiDB-lite"/>
    </source>
</evidence>
<organism evidence="2 3">
    <name type="scientific">Dichotomopilus funicola</name>
    <dbReference type="NCBI Taxonomy" id="1934379"/>
    <lineage>
        <taxon>Eukaryota</taxon>
        <taxon>Fungi</taxon>
        <taxon>Dikarya</taxon>
        <taxon>Ascomycota</taxon>
        <taxon>Pezizomycotina</taxon>
        <taxon>Sordariomycetes</taxon>
        <taxon>Sordariomycetidae</taxon>
        <taxon>Sordariales</taxon>
        <taxon>Chaetomiaceae</taxon>
        <taxon>Dichotomopilus</taxon>
    </lineage>
</organism>
<evidence type="ECO:0000313" key="2">
    <source>
        <dbReference type="EMBL" id="KAK4147757.1"/>
    </source>
</evidence>
<dbReference type="AlphaFoldDB" id="A0AAN6ZR23"/>
<accession>A0AAN6ZR23</accession>
<feature type="region of interest" description="Disordered" evidence="1">
    <location>
        <begin position="253"/>
        <end position="274"/>
    </location>
</feature>
<dbReference type="EMBL" id="MU853555">
    <property type="protein sequence ID" value="KAK4147757.1"/>
    <property type="molecule type" value="Genomic_DNA"/>
</dbReference>
<dbReference type="GeneID" id="87815693"/>
<name>A0AAN6ZR23_9PEZI</name>
<reference evidence="2" key="1">
    <citation type="journal article" date="2023" name="Mol. Phylogenet. Evol.">
        <title>Genome-scale phylogeny and comparative genomics of the fungal order Sordariales.</title>
        <authorList>
            <person name="Hensen N."/>
            <person name="Bonometti L."/>
            <person name="Westerberg I."/>
            <person name="Brannstrom I.O."/>
            <person name="Guillou S."/>
            <person name="Cros-Aarteil S."/>
            <person name="Calhoun S."/>
            <person name="Haridas S."/>
            <person name="Kuo A."/>
            <person name="Mondo S."/>
            <person name="Pangilinan J."/>
            <person name="Riley R."/>
            <person name="LaButti K."/>
            <person name="Andreopoulos B."/>
            <person name="Lipzen A."/>
            <person name="Chen C."/>
            <person name="Yan M."/>
            <person name="Daum C."/>
            <person name="Ng V."/>
            <person name="Clum A."/>
            <person name="Steindorff A."/>
            <person name="Ohm R.A."/>
            <person name="Martin F."/>
            <person name="Silar P."/>
            <person name="Natvig D.O."/>
            <person name="Lalanne C."/>
            <person name="Gautier V."/>
            <person name="Ament-Velasquez S.L."/>
            <person name="Kruys A."/>
            <person name="Hutchinson M.I."/>
            <person name="Powell A.J."/>
            <person name="Barry K."/>
            <person name="Miller A.N."/>
            <person name="Grigoriev I.V."/>
            <person name="Debuchy R."/>
            <person name="Gladieux P."/>
            <person name="Hiltunen Thoren M."/>
            <person name="Johannesson H."/>
        </authorList>
    </citation>
    <scope>NUCLEOTIDE SEQUENCE</scope>
    <source>
        <strain evidence="2">CBS 141.50</strain>
    </source>
</reference>
<feature type="compositionally biased region" description="Basic and acidic residues" evidence="1">
    <location>
        <begin position="74"/>
        <end position="85"/>
    </location>
</feature>